<dbReference type="Pfam" id="PF05699">
    <property type="entry name" value="Dimer_Tnp_hAT"/>
    <property type="match status" value="1"/>
</dbReference>
<name>A0A328D9S1_9ASTE</name>
<proteinExistence type="predicted"/>
<feature type="compositionally biased region" description="Basic and acidic residues" evidence="6">
    <location>
        <begin position="102"/>
        <end position="119"/>
    </location>
</feature>
<feature type="compositionally biased region" description="Gly residues" evidence="6">
    <location>
        <begin position="683"/>
        <end position="696"/>
    </location>
</feature>
<dbReference type="EMBL" id="NQVE01000170">
    <property type="protein sequence ID" value="RAL42475.1"/>
    <property type="molecule type" value="Genomic_DNA"/>
</dbReference>
<keyword evidence="5" id="KW-0539">Nucleus</keyword>
<dbReference type="SUPFAM" id="SSF53098">
    <property type="entry name" value="Ribonuclease H-like"/>
    <property type="match status" value="1"/>
</dbReference>
<feature type="region of interest" description="Disordered" evidence="6">
    <location>
        <begin position="443"/>
        <end position="478"/>
    </location>
</feature>
<evidence type="ECO:0000313" key="9">
    <source>
        <dbReference type="Proteomes" id="UP000249390"/>
    </source>
</evidence>
<evidence type="ECO:0000256" key="4">
    <source>
        <dbReference type="ARBA" id="ARBA00022833"/>
    </source>
</evidence>
<feature type="compositionally biased region" description="Basic and acidic residues" evidence="6">
    <location>
        <begin position="320"/>
        <end position="330"/>
    </location>
</feature>
<dbReference type="InterPro" id="IPR012337">
    <property type="entry name" value="RNaseH-like_sf"/>
</dbReference>
<feature type="region of interest" description="Disordered" evidence="6">
    <location>
        <begin position="99"/>
        <end position="132"/>
    </location>
</feature>
<feature type="region of interest" description="Disordered" evidence="6">
    <location>
        <begin position="174"/>
        <end position="208"/>
    </location>
</feature>
<dbReference type="InterPro" id="IPR052035">
    <property type="entry name" value="ZnF_BED_domain_contain"/>
</dbReference>
<keyword evidence="4" id="KW-0862">Zinc</keyword>
<dbReference type="PANTHER" id="PTHR46481:SF10">
    <property type="entry name" value="ZINC FINGER BED DOMAIN-CONTAINING PROTEIN 39"/>
    <property type="match status" value="1"/>
</dbReference>
<evidence type="ECO:0000256" key="3">
    <source>
        <dbReference type="ARBA" id="ARBA00022771"/>
    </source>
</evidence>
<feature type="domain" description="HAT C-terminal dimerisation" evidence="7">
    <location>
        <begin position="599"/>
        <end position="671"/>
    </location>
</feature>
<feature type="compositionally biased region" description="Acidic residues" evidence="6">
    <location>
        <begin position="443"/>
        <end position="454"/>
    </location>
</feature>
<keyword evidence="2" id="KW-0479">Metal-binding</keyword>
<evidence type="ECO:0000256" key="6">
    <source>
        <dbReference type="SAM" id="MobiDB-lite"/>
    </source>
</evidence>
<keyword evidence="3" id="KW-0863">Zinc-finger</keyword>
<evidence type="ECO:0000313" key="8">
    <source>
        <dbReference type="EMBL" id="RAL42475.1"/>
    </source>
</evidence>
<evidence type="ECO:0000256" key="1">
    <source>
        <dbReference type="ARBA" id="ARBA00004123"/>
    </source>
</evidence>
<dbReference type="GO" id="GO:0008270">
    <property type="term" value="F:zinc ion binding"/>
    <property type="evidence" value="ECO:0007669"/>
    <property type="project" value="UniProtKB-KW"/>
</dbReference>
<feature type="compositionally biased region" description="Basic and acidic residues" evidence="6">
    <location>
        <begin position="245"/>
        <end position="272"/>
    </location>
</feature>
<feature type="region of interest" description="Disordered" evidence="6">
    <location>
        <begin position="1"/>
        <end position="44"/>
    </location>
</feature>
<feature type="region of interest" description="Disordered" evidence="6">
    <location>
        <begin position="245"/>
        <end position="404"/>
    </location>
</feature>
<dbReference type="PANTHER" id="PTHR46481">
    <property type="entry name" value="ZINC FINGER BED DOMAIN-CONTAINING PROTEIN 4"/>
    <property type="match status" value="1"/>
</dbReference>
<evidence type="ECO:0000256" key="5">
    <source>
        <dbReference type="ARBA" id="ARBA00023242"/>
    </source>
</evidence>
<protein>
    <recommendedName>
        <fullName evidence="7">HAT C-terminal dimerisation domain-containing protein</fullName>
    </recommendedName>
</protein>
<comment type="subcellular location">
    <subcellularLocation>
        <location evidence="1">Nucleus</location>
    </subcellularLocation>
</comment>
<organism evidence="8 9">
    <name type="scientific">Cuscuta australis</name>
    <dbReference type="NCBI Taxonomy" id="267555"/>
    <lineage>
        <taxon>Eukaryota</taxon>
        <taxon>Viridiplantae</taxon>
        <taxon>Streptophyta</taxon>
        <taxon>Embryophyta</taxon>
        <taxon>Tracheophyta</taxon>
        <taxon>Spermatophyta</taxon>
        <taxon>Magnoliopsida</taxon>
        <taxon>eudicotyledons</taxon>
        <taxon>Gunneridae</taxon>
        <taxon>Pentapetalae</taxon>
        <taxon>asterids</taxon>
        <taxon>lamiids</taxon>
        <taxon>Solanales</taxon>
        <taxon>Convolvulaceae</taxon>
        <taxon>Cuscuteae</taxon>
        <taxon>Cuscuta</taxon>
        <taxon>Cuscuta subgen. Grammica</taxon>
        <taxon>Cuscuta sect. Cleistogrammica</taxon>
    </lineage>
</organism>
<reference evidence="8 9" key="1">
    <citation type="submission" date="2018-06" db="EMBL/GenBank/DDBJ databases">
        <title>The Genome of Cuscuta australis (Dodder) Provides Insight into the Evolution of Plant Parasitism.</title>
        <authorList>
            <person name="Liu H."/>
        </authorList>
    </citation>
    <scope>NUCLEOTIDE SEQUENCE [LARGE SCALE GENOMIC DNA]</scope>
    <source>
        <strain evidence="9">cv. Yunnan</strain>
        <tissue evidence="8">Vines</tissue>
    </source>
</reference>
<accession>A0A328D9S1</accession>
<feature type="compositionally biased region" description="Basic and acidic residues" evidence="6">
    <location>
        <begin position="279"/>
        <end position="294"/>
    </location>
</feature>
<dbReference type="AlphaFoldDB" id="A0A328D9S1"/>
<sequence>MTGTGHLRWTDDSPVWTTGEESRRPTEEGDLRTRDGSGRPRVSRDIPGLALIPCRICIGLGRSCPAQSSARLPARPRAPLVLLPGSALRSSLLLGLASQAEPEPRDNDVRKATFNEDLPRRRRGERAGQRQWYGRHRLDSGCGTGAVRIGGDRGAAVAALSAICGNVPGAGVGKGPPSLHAEHAATSQHKGKKTRRSRRRSGKAPTIEEVIVEDVPDEEDAESSECRVSAFRRLGGEETRVSAFDRLDRGPEVRPGDLRRQIAEGRRRHAEESATSDARSARPERSRERWNERTQRRHSPRRTEKTKPAEPVAVATQARNPEKRHIGRECDDLDEDEAQGYPVGFIHGGNIGGDSVAQRKRRSVDLGDVNRRLSKGKAKATSDGSTSRGHGSRGRHSVSSFPTVPDHLIGDAMTDEEFNQIYSGRGDANLPTLDSLFEDVDEAGLDNLDGDDEPTPQSNDVDVEAGEPETSRGPDKGKKKYKSELFVYHFDKDTKDGIVYGTCKHCGTVIKMGVSGGYSGPEKHLRSRHPVENIKGYTVLYKKKQHHLRPEIKKGFAGIVGGLLAKKGKRAQSSTSSSGTTVSSHNELAMYQGVPCDYDDDDVDFDVLGWWKRNEHMFPCLGMLARQVLSVPISTVEVEREFSAGGNILTDYRSCLNAESLETLVCNQDWLLARRRAQESSGGETGRSGTGTGTGRHGILSGYSGWRYRNRRFRNRNRPGTVPCPPLDEGQTLVLGAPPQEEGRAQTISGCSSRMKVKHSCLALPLGRKAERRPYPDVLPG</sequence>
<dbReference type="GO" id="GO:0046983">
    <property type="term" value="F:protein dimerization activity"/>
    <property type="evidence" value="ECO:0007669"/>
    <property type="project" value="InterPro"/>
</dbReference>
<feature type="compositionally biased region" description="Basic and acidic residues" evidence="6">
    <location>
        <begin position="20"/>
        <end position="44"/>
    </location>
</feature>
<evidence type="ECO:0000259" key="7">
    <source>
        <dbReference type="Pfam" id="PF05699"/>
    </source>
</evidence>
<comment type="caution">
    <text evidence="8">The sequence shown here is derived from an EMBL/GenBank/DDBJ whole genome shotgun (WGS) entry which is preliminary data.</text>
</comment>
<dbReference type="GO" id="GO:0005634">
    <property type="term" value="C:nucleus"/>
    <property type="evidence" value="ECO:0007669"/>
    <property type="project" value="UniProtKB-SubCell"/>
</dbReference>
<feature type="region of interest" description="Disordered" evidence="6">
    <location>
        <begin position="677"/>
        <end position="697"/>
    </location>
</feature>
<evidence type="ECO:0000256" key="2">
    <source>
        <dbReference type="ARBA" id="ARBA00022723"/>
    </source>
</evidence>
<gene>
    <name evidence="8" type="ORF">DM860_016762</name>
</gene>
<keyword evidence="9" id="KW-1185">Reference proteome</keyword>
<feature type="compositionally biased region" description="Basic residues" evidence="6">
    <location>
        <begin position="189"/>
        <end position="202"/>
    </location>
</feature>
<dbReference type="InterPro" id="IPR008906">
    <property type="entry name" value="HATC_C_dom"/>
</dbReference>
<dbReference type="Proteomes" id="UP000249390">
    <property type="component" value="Unassembled WGS sequence"/>
</dbReference>